<evidence type="ECO:0000313" key="2">
    <source>
        <dbReference type="EMBL" id="SAK63702.1"/>
    </source>
</evidence>
<protein>
    <submittedName>
        <fullName evidence="2">Uncharacterized protein</fullName>
    </submittedName>
</protein>
<accession>A0A158B0V1</accession>
<reference evidence="2" key="1">
    <citation type="submission" date="2016-01" db="EMBL/GenBank/DDBJ databases">
        <authorList>
            <person name="Peeters C."/>
        </authorList>
    </citation>
    <scope>NUCLEOTIDE SEQUENCE [LARGE SCALE GENOMIC DNA]</scope>
    <source>
        <strain evidence="2">LMG 29325</strain>
    </source>
</reference>
<dbReference type="STRING" id="1777143.AWB82_03346"/>
<keyword evidence="3" id="KW-1185">Reference proteome</keyword>
<feature type="transmembrane region" description="Helical" evidence="1">
    <location>
        <begin position="16"/>
        <end position="35"/>
    </location>
</feature>
<evidence type="ECO:0000256" key="1">
    <source>
        <dbReference type="SAM" id="Phobius"/>
    </source>
</evidence>
<keyword evidence="1" id="KW-0472">Membrane</keyword>
<comment type="caution">
    <text evidence="2">The sequence shown here is derived from an EMBL/GenBank/DDBJ whole genome shotgun (WGS) entry which is preliminary data.</text>
</comment>
<gene>
    <name evidence="2" type="ORF">AWB82_03346</name>
</gene>
<dbReference type="EMBL" id="FCOJ02000021">
    <property type="protein sequence ID" value="SAK63702.1"/>
    <property type="molecule type" value="Genomic_DNA"/>
</dbReference>
<sequence>MSFLDNLPQFDWTRGVRMWILVAAGLALCEAACLFSRAIKNRKQRGA</sequence>
<keyword evidence="1" id="KW-0812">Transmembrane</keyword>
<dbReference type="AlphaFoldDB" id="A0A158B0V1"/>
<organism evidence="2 3">
    <name type="scientific">Caballeronia glebae</name>
    <dbReference type="NCBI Taxonomy" id="1777143"/>
    <lineage>
        <taxon>Bacteria</taxon>
        <taxon>Pseudomonadati</taxon>
        <taxon>Pseudomonadota</taxon>
        <taxon>Betaproteobacteria</taxon>
        <taxon>Burkholderiales</taxon>
        <taxon>Burkholderiaceae</taxon>
        <taxon>Caballeronia</taxon>
    </lineage>
</organism>
<keyword evidence="1" id="KW-1133">Transmembrane helix</keyword>
<proteinExistence type="predicted"/>
<evidence type="ECO:0000313" key="3">
    <source>
        <dbReference type="Proteomes" id="UP000054596"/>
    </source>
</evidence>
<name>A0A158B0V1_9BURK</name>
<dbReference type="Proteomes" id="UP000054596">
    <property type="component" value="Unassembled WGS sequence"/>
</dbReference>